<protein>
    <recommendedName>
        <fullName evidence="4">DUF5666 domain-containing protein</fullName>
    </recommendedName>
</protein>
<feature type="signal peptide" evidence="1">
    <location>
        <begin position="1"/>
        <end position="20"/>
    </location>
</feature>
<comment type="caution">
    <text evidence="2">The sequence shown here is derived from an EMBL/GenBank/DDBJ whole genome shotgun (WGS) entry which is preliminary data.</text>
</comment>
<proteinExistence type="predicted"/>
<feature type="chain" id="PRO_5009529182" description="DUF5666 domain-containing protein" evidence="1">
    <location>
        <begin position="21"/>
        <end position="233"/>
    </location>
</feature>
<sequence>MKKIIIILFFLLIFSGSVYAQTLTPSPAQSLITPTKSQEQIDTETLKEKVASKVAELREKNNKAVSGYISEKSDSQVKIKRAGNEEYLVRIDKDLTKFYQIAGTQKKEVNYATFKKDSYILVEGVINEKEVDANALYLDEEFFVASGMVTEVNSDEFYIRVAGNDKENYTLDVETFTKEDMVNIKTLALEKIGFSKIKEGDTIHFIAKQGLEKEPNRFPAQRILIIPQEYFIK</sequence>
<evidence type="ECO:0008006" key="4">
    <source>
        <dbReference type="Google" id="ProtNLM"/>
    </source>
</evidence>
<organism evidence="2 3">
    <name type="scientific">Candidatus Roizmanbacteria bacterium RIFCSPHIGHO2_01_FULL_39_8</name>
    <dbReference type="NCBI Taxonomy" id="1802033"/>
    <lineage>
        <taxon>Bacteria</taxon>
        <taxon>Candidatus Roizmaniibacteriota</taxon>
    </lineage>
</organism>
<accession>A0A1F7GHL4</accession>
<name>A0A1F7GHL4_9BACT</name>
<evidence type="ECO:0000313" key="3">
    <source>
        <dbReference type="Proteomes" id="UP000177026"/>
    </source>
</evidence>
<gene>
    <name evidence="2" type="ORF">A2866_00630</name>
</gene>
<dbReference type="EMBL" id="MFZI01000070">
    <property type="protein sequence ID" value="OGK18457.1"/>
    <property type="molecule type" value="Genomic_DNA"/>
</dbReference>
<dbReference type="Proteomes" id="UP000177026">
    <property type="component" value="Unassembled WGS sequence"/>
</dbReference>
<reference evidence="2 3" key="1">
    <citation type="journal article" date="2016" name="Nat. Commun.">
        <title>Thousands of microbial genomes shed light on interconnected biogeochemical processes in an aquifer system.</title>
        <authorList>
            <person name="Anantharaman K."/>
            <person name="Brown C.T."/>
            <person name="Hug L.A."/>
            <person name="Sharon I."/>
            <person name="Castelle C.J."/>
            <person name="Probst A.J."/>
            <person name="Thomas B.C."/>
            <person name="Singh A."/>
            <person name="Wilkins M.J."/>
            <person name="Karaoz U."/>
            <person name="Brodie E.L."/>
            <person name="Williams K.H."/>
            <person name="Hubbard S.S."/>
            <person name="Banfield J.F."/>
        </authorList>
    </citation>
    <scope>NUCLEOTIDE SEQUENCE [LARGE SCALE GENOMIC DNA]</scope>
</reference>
<keyword evidence="1" id="KW-0732">Signal</keyword>
<evidence type="ECO:0000256" key="1">
    <source>
        <dbReference type="SAM" id="SignalP"/>
    </source>
</evidence>
<evidence type="ECO:0000313" key="2">
    <source>
        <dbReference type="EMBL" id="OGK18457.1"/>
    </source>
</evidence>
<dbReference type="AlphaFoldDB" id="A0A1F7GHL4"/>